<feature type="signal peptide" evidence="1">
    <location>
        <begin position="1"/>
        <end position="24"/>
    </location>
</feature>
<feature type="chain" id="PRO_5018674094" description="Secreted protein" evidence="1">
    <location>
        <begin position="25"/>
        <end position="121"/>
    </location>
</feature>
<sequence>MLLNNSERPPLVFFFFLLTELTWSANDHRCRGLMSVIQRVLRHTIISVSLPVDPPQCLPGAGLLTLPLSVCILVTRPPVCTHTRTNTLDYDYFTLQVPCTDAHKCWYNDLSCTRDPAAGGD</sequence>
<evidence type="ECO:0000256" key="1">
    <source>
        <dbReference type="SAM" id="SignalP"/>
    </source>
</evidence>
<organism evidence="2 3">
    <name type="scientific">Oryzias javanicus</name>
    <name type="common">Javanese ricefish</name>
    <name type="synonym">Aplocheilus javanicus</name>
    <dbReference type="NCBI Taxonomy" id="123683"/>
    <lineage>
        <taxon>Eukaryota</taxon>
        <taxon>Metazoa</taxon>
        <taxon>Chordata</taxon>
        <taxon>Craniata</taxon>
        <taxon>Vertebrata</taxon>
        <taxon>Euteleostomi</taxon>
        <taxon>Actinopterygii</taxon>
        <taxon>Neopterygii</taxon>
        <taxon>Teleostei</taxon>
        <taxon>Neoteleostei</taxon>
        <taxon>Acanthomorphata</taxon>
        <taxon>Ovalentaria</taxon>
        <taxon>Atherinomorphae</taxon>
        <taxon>Beloniformes</taxon>
        <taxon>Adrianichthyidae</taxon>
        <taxon>Oryziinae</taxon>
        <taxon>Oryzias</taxon>
    </lineage>
</organism>
<dbReference type="AlphaFoldDB" id="A0A3S2PCI1"/>
<reference evidence="2 3" key="1">
    <citation type="submission" date="2018-11" db="EMBL/GenBank/DDBJ databases">
        <authorList>
            <person name="Lopez-Roques C."/>
            <person name="Donnadieu C."/>
            <person name="Bouchez O."/>
            <person name="Klopp C."/>
            <person name="Cabau C."/>
            <person name="Zahm M."/>
        </authorList>
    </citation>
    <scope>NUCLEOTIDE SEQUENCE [LARGE SCALE GENOMIC DNA]</scope>
    <source>
        <strain evidence="2">RS831</strain>
        <tissue evidence="2">Whole body</tissue>
    </source>
</reference>
<protein>
    <recommendedName>
        <fullName evidence="4">Secreted protein</fullName>
    </recommendedName>
</protein>
<proteinExistence type="predicted"/>
<name>A0A3S2PCI1_ORYJA</name>
<dbReference type="Proteomes" id="UP000283210">
    <property type="component" value="Chromosome 21"/>
</dbReference>
<evidence type="ECO:0008006" key="4">
    <source>
        <dbReference type="Google" id="ProtNLM"/>
    </source>
</evidence>
<reference evidence="2 3" key="2">
    <citation type="submission" date="2019-01" db="EMBL/GenBank/DDBJ databases">
        <title>A chromosome length genome reference of the Java medaka (oryzias javanicus).</title>
        <authorList>
            <person name="Herpin A."/>
            <person name="Takehana Y."/>
            <person name="Naruse K."/>
            <person name="Ansai S."/>
            <person name="Kawaguchi M."/>
        </authorList>
    </citation>
    <scope>NUCLEOTIDE SEQUENCE [LARGE SCALE GENOMIC DNA]</scope>
    <source>
        <strain evidence="2">RS831</strain>
        <tissue evidence="2">Whole body</tissue>
    </source>
</reference>
<keyword evidence="3" id="KW-1185">Reference proteome</keyword>
<evidence type="ECO:0000313" key="2">
    <source>
        <dbReference type="EMBL" id="RVE57800.1"/>
    </source>
</evidence>
<keyword evidence="1" id="KW-0732">Signal</keyword>
<gene>
    <name evidence="2" type="ORF">OJAV_G00202870</name>
</gene>
<accession>A0A3S2PCI1</accession>
<evidence type="ECO:0000313" key="3">
    <source>
        <dbReference type="Proteomes" id="UP000283210"/>
    </source>
</evidence>
<dbReference type="EMBL" id="CM012457">
    <property type="protein sequence ID" value="RVE57800.1"/>
    <property type="molecule type" value="Genomic_DNA"/>
</dbReference>